<proteinExistence type="predicted"/>
<evidence type="ECO:0000256" key="1">
    <source>
        <dbReference type="SAM" id="MobiDB-lite"/>
    </source>
</evidence>
<gene>
    <name evidence="2" type="ORF">HNQ60_004596</name>
</gene>
<sequence>MDETKAFSIVSALANGVNPLTGEVFPADSPYQTADVVRALFLVLWILERRPKPRSRASTADNAGKPWSSDEDQRLLTQFDEGMSIADLARGHLRTVAGIQARLEKHGRVTPAMNASARRFADSNGRSRTADAPAG</sequence>
<dbReference type="AlphaFoldDB" id="A0A841HV52"/>
<protein>
    <submittedName>
        <fullName evidence="2">Uncharacterized protein</fullName>
    </submittedName>
</protein>
<keyword evidence="3" id="KW-1185">Reference proteome</keyword>
<dbReference type="RefSeq" id="WP_184335103.1">
    <property type="nucleotide sequence ID" value="NZ_JACHHZ010000006.1"/>
</dbReference>
<dbReference type="EMBL" id="JACHHZ010000006">
    <property type="protein sequence ID" value="MBB6095705.1"/>
    <property type="molecule type" value="Genomic_DNA"/>
</dbReference>
<evidence type="ECO:0000313" key="3">
    <source>
        <dbReference type="Proteomes" id="UP000588068"/>
    </source>
</evidence>
<organism evidence="2 3">
    <name type="scientific">Povalibacter uvarum</name>
    <dbReference type="NCBI Taxonomy" id="732238"/>
    <lineage>
        <taxon>Bacteria</taxon>
        <taxon>Pseudomonadati</taxon>
        <taxon>Pseudomonadota</taxon>
        <taxon>Gammaproteobacteria</taxon>
        <taxon>Steroidobacterales</taxon>
        <taxon>Steroidobacteraceae</taxon>
        <taxon>Povalibacter</taxon>
    </lineage>
</organism>
<accession>A0A841HV52</accession>
<feature type="region of interest" description="Disordered" evidence="1">
    <location>
        <begin position="53"/>
        <end position="74"/>
    </location>
</feature>
<evidence type="ECO:0000313" key="2">
    <source>
        <dbReference type="EMBL" id="MBB6095705.1"/>
    </source>
</evidence>
<feature type="region of interest" description="Disordered" evidence="1">
    <location>
        <begin position="106"/>
        <end position="135"/>
    </location>
</feature>
<name>A0A841HV52_9GAMM</name>
<reference evidence="2 3" key="1">
    <citation type="submission" date="2020-08" db="EMBL/GenBank/DDBJ databases">
        <title>Genomic Encyclopedia of Type Strains, Phase IV (KMG-IV): sequencing the most valuable type-strain genomes for metagenomic binning, comparative biology and taxonomic classification.</title>
        <authorList>
            <person name="Goeker M."/>
        </authorList>
    </citation>
    <scope>NUCLEOTIDE SEQUENCE [LARGE SCALE GENOMIC DNA]</scope>
    <source>
        <strain evidence="2 3">DSM 26723</strain>
    </source>
</reference>
<dbReference type="Proteomes" id="UP000588068">
    <property type="component" value="Unassembled WGS sequence"/>
</dbReference>
<comment type="caution">
    <text evidence="2">The sequence shown here is derived from an EMBL/GenBank/DDBJ whole genome shotgun (WGS) entry which is preliminary data.</text>
</comment>